<protein>
    <recommendedName>
        <fullName evidence="3">Retrotransposon gag domain-containing protein</fullName>
    </recommendedName>
</protein>
<evidence type="ECO:0000313" key="1">
    <source>
        <dbReference type="EMBL" id="MED6136258.1"/>
    </source>
</evidence>
<organism evidence="1 2">
    <name type="scientific">Stylosanthes scabra</name>
    <dbReference type="NCBI Taxonomy" id="79078"/>
    <lineage>
        <taxon>Eukaryota</taxon>
        <taxon>Viridiplantae</taxon>
        <taxon>Streptophyta</taxon>
        <taxon>Embryophyta</taxon>
        <taxon>Tracheophyta</taxon>
        <taxon>Spermatophyta</taxon>
        <taxon>Magnoliopsida</taxon>
        <taxon>eudicotyledons</taxon>
        <taxon>Gunneridae</taxon>
        <taxon>Pentapetalae</taxon>
        <taxon>rosids</taxon>
        <taxon>fabids</taxon>
        <taxon>Fabales</taxon>
        <taxon>Fabaceae</taxon>
        <taxon>Papilionoideae</taxon>
        <taxon>50 kb inversion clade</taxon>
        <taxon>dalbergioids sensu lato</taxon>
        <taxon>Dalbergieae</taxon>
        <taxon>Pterocarpus clade</taxon>
        <taxon>Stylosanthes</taxon>
    </lineage>
</organism>
<evidence type="ECO:0000313" key="2">
    <source>
        <dbReference type="Proteomes" id="UP001341840"/>
    </source>
</evidence>
<gene>
    <name evidence="1" type="ORF">PIB30_054443</name>
</gene>
<proteinExistence type="predicted"/>
<keyword evidence="2" id="KW-1185">Reference proteome</keyword>
<comment type="caution">
    <text evidence="1">The sequence shown here is derived from an EMBL/GenBank/DDBJ whole genome shotgun (WGS) entry which is preliminary data.</text>
</comment>
<dbReference type="EMBL" id="JASCZI010060830">
    <property type="protein sequence ID" value="MED6136258.1"/>
    <property type="molecule type" value="Genomic_DNA"/>
</dbReference>
<name>A0ABU6SJZ6_9FABA</name>
<evidence type="ECO:0008006" key="3">
    <source>
        <dbReference type="Google" id="ProtNLM"/>
    </source>
</evidence>
<accession>A0ABU6SJZ6</accession>
<reference evidence="1 2" key="1">
    <citation type="journal article" date="2023" name="Plants (Basel)">
        <title>Bridging the Gap: Combining Genomics and Transcriptomics Approaches to Understand Stylosanthes scabra, an Orphan Legume from the Brazilian Caatinga.</title>
        <authorList>
            <person name="Ferreira-Neto J.R.C."/>
            <person name="da Silva M.D."/>
            <person name="Binneck E."/>
            <person name="de Melo N.F."/>
            <person name="da Silva R.H."/>
            <person name="de Melo A.L.T.M."/>
            <person name="Pandolfi V."/>
            <person name="Bustamante F.O."/>
            <person name="Brasileiro-Vidal A.C."/>
            <person name="Benko-Iseppon A.M."/>
        </authorList>
    </citation>
    <scope>NUCLEOTIDE SEQUENCE [LARGE SCALE GENOMIC DNA]</scope>
    <source>
        <tissue evidence="1">Leaves</tissue>
    </source>
</reference>
<dbReference type="Proteomes" id="UP001341840">
    <property type="component" value="Unassembled WGS sequence"/>
</dbReference>
<sequence>MALVKHLKDFEVICITTRRTSGDEDAVKAFALPFFLVGKAKDWYHTLPSEAMIDVSIGGALMNKMSEEVWELIETVANANQYFKTRATNKRVYKIAPSESTFLAKSLVDIASMLKEIKEGH</sequence>